<dbReference type="Pfam" id="PF00571">
    <property type="entry name" value="CBS"/>
    <property type="match status" value="2"/>
</dbReference>
<evidence type="ECO:0000256" key="2">
    <source>
        <dbReference type="PROSITE-ProRule" id="PRU00703"/>
    </source>
</evidence>
<gene>
    <name evidence="4" type="ORF">SAMN05421647_109163</name>
</gene>
<evidence type="ECO:0000313" key="5">
    <source>
        <dbReference type="Proteomes" id="UP000186895"/>
    </source>
</evidence>
<dbReference type="AlphaFoldDB" id="A0A1N6VWV6"/>
<dbReference type="PROSITE" id="PS51371">
    <property type="entry name" value="CBS"/>
    <property type="match status" value="2"/>
</dbReference>
<proteinExistence type="predicted"/>
<evidence type="ECO:0000313" key="4">
    <source>
        <dbReference type="EMBL" id="SIQ82116.1"/>
    </source>
</evidence>
<feature type="domain" description="CBS" evidence="3">
    <location>
        <begin position="77"/>
        <end position="136"/>
    </location>
</feature>
<evidence type="ECO:0000256" key="1">
    <source>
        <dbReference type="ARBA" id="ARBA00023122"/>
    </source>
</evidence>
<dbReference type="PANTHER" id="PTHR43080:SF26">
    <property type="entry name" value="REGULATORY PROTEIN"/>
    <property type="match status" value="1"/>
</dbReference>
<dbReference type="eggNOG" id="COG0517">
    <property type="taxonomic scope" value="Bacteria"/>
</dbReference>
<dbReference type="PANTHER" id="PTHR43080">
    <property type="entry name" value="CBS DOMAIN-CONTAINING PROTEIN CBSX3, MITOCHONDRIAL"/>
    <property type="match status" value="1"/>
</dbReference>
<dbReference type="InterPro" id="IPR046342">
    <property type="entry name" value="CBS_dom_sf"/>
</dbReference>
<dbReference type="SUPFAM" id="SSF54631">
    <property type="entry name" value="CBS-domain pair"/>
    <property type="match status" value="1"/>
</dbReference>
<organism evidence="4 5">
    <name type="scientific">Marinobacterium stanieri</name>
    <dbReference type="NCBI Taxonomy" id="49186"/>
    <lineage>
        <taxon>Bacteria</taxon>
        <taxon>Pseudomonadati</taxon>
        <taxon>Pseudomonadota</taxon>
        <taxon>Gammaproteobacteria</taxon>
        <taxon>Oceanospirillales</taxon>
        <taxon>Oceanospirillaceae</taxon>
        <taxon>Marinobacterium</taxon>
    </lineage>
</organism>
<evidence type="ECO:0000259" key="3">
    <source>
        <dbReference type="PROSITE" id="PS51371"/>
    </source>
</evidence>
<feature type="domain" description="CBS" evidence="3">
    <location>
        <begin position="10"/>
        <end position="69"/>
    </location>
</feature>
<keyword evidence="1 2" id="KW-0129">CBS domain</keyword>
<dbReference type="SMART" id="SM00116">
    <property type="entry name" value="CBS"/>
    <property type="match status" value="2"/>
</dbReference>
<sequence>MQQQQVQDLMQPVPNPLRVDMPLAEAVDLILQSGQIGLPVVDIGRQVCGFLSEHDCIDYLVSGSYHCDSRAKVGEMMFPEPLCTSPHESIIDLVQKMGGNKPKTWPVVKDGQLVGVISRRQIMQALNATMKGCRSRV</sequence>
<dbReference type="InterPro" id="IPR044729">
    <property type="entry name" value="CBS_bac"/>
</dbReference>
<reference evidence="4 5" key="1">
    <citation type="submission" date="2017-01" db="EMBL/GenBank/DDBJ databases">
        <authorList>
            <person name="Mah S.A."/>
            <person name="Swanson W.J."/>
            <person name="Moy G.W."/>
            <person name="Vacquier V.D."/>
        </authorList>
    </citation>
    <scope>NUCLEOTIDE SEQUENCE [LARGE SCALE GENOMIC DNA]</scope>
    <source>
        <strain evidence="4 5">DSM 7027</strain>
    </source>
</reference>
<dbReference type="InterPro" id="IPR051257">
    <property type="entry name" value="Diverse_CBS-Domain"/>
</dbReference>
<dbReference type="CDD" id="cd04629">
    <property type="entry name" value="CBS_pair_bac"/>
    <property type="match status" value="1"/>
</dbReference>
<dbReference type="Proteomes" id="UP000186895">
    <property type="component" value="Unassembled WGS sequence"/>
</dbReference>
<keyword evidence="5" id="KW-1185">Reference proteome</keyword>
<protein>
    <submittedName>
        <fullName evidence="4">CBS domain-containing protein</fullName>
    </submittedName>
</protein>
<name>A0A1N6VWV6_9GAMM</name>
<dbReference type="InterPro" id="IPR000644">
    <property type="entry name" value="CBS_dom"/>
</dbReference>
<dbReference type="EMBL" id="FTMN01000009">
    <property type="protein sequence ID" value="SIQ82116.1"/>
    <property type="molecule type" value="Genomic_DNA"/>
</dbReference>
<accession>A0A1N6VWV6</accession>
<dbReference type="STRING" id="49186.SAMN05421647_109163"/>
<dbReference type="Gene3D" id="3.10.580.10">
    <property type="entry name" value="CBS-domain"/>
    <property type="match status" value="1"/>
</dbReference>
<dbReference type="RefSeq" id="WP_010321575.1">
    <property type="nucleotide sequence ID" value="NZ_FTMN01000009.1"/>
</dbReference>